<evidence type="ECO:0000256" key="5">
    <source>
        <dbReference type="ARBA" id="ARBA00023237"/>
    </source>
</evidence>
<dbReference type="KEGG" id="fln:FLA_4067"/>
<evidence type="ECO:0000259" key="6">
    <source>
        <dbReference type="Pfam" id="PF07980"/>
    </source>
</evidence>
<dbReference type="GO" id="GO:0009279">
    <property type="term" value="C:cell outer membrane"/>
    <property type="evidence" value="ECO:0007669"/>
    <property type="project" value="UniProtKB-SubCell"/>
</dbReference>
<evidence type="ECO:0000259" key="7">
    <source>
        <dbReference type="Pfam" id="PF14322"/>
    </source>
</evidence>
<keyword evidence="5" id="KW-0998">Cell outer membrane</keyword>
<keyword evidence="9" id="KW-1185">Reference proteome</keyword>
<dbReference type="InterPro" id="IPR012944">
    <property type="entry name" value="SusD_RagB_dom"/>
</dbReference>
<dbReference type="InterPro" id="IPR011990">
    <property type="entry name" value="TPR-like_helical_dom_sf"/>
</dbReference>
<keyword evidence="4" id="KW-0472">Membrane</keyword>
<organism evidence="8 9">
    <name type="scientific">Filimonas lacunae</name>
    <dbReference type="NCBI Taxonomy" id="477680"/>
    <lineage>
        <taxon>Bacteria</taxon>
        <taxon>Pseudomonadati</taxon>
        <taxon>Bacteroidota</taxon>
        <taxon>Chitinophagia</taxon>
        <taxon>Chitinophagales</taxon>
        <taxon>Chitinophagaceae</taxon>
        <taxon>Filimonas</taxon>
    </lineage>
</organism>
<dbReference type="EMBL" id="FTOR01000003">
    <property type="protein sequence ID" value="SIT08327.1"/>
    <property type="molecule type" value="Genomic_DNA"/>
</dbReference>
<gene>
    <name evidence="8" type="ORF">SAMN05421788_103374</name>
</gene>
<evidence type="ECO:0000256" key="1">
    <source>
        <dbReference type="ARBA" id="ARBA00004442"/>
    </source>
</evidence>
<dbReference type="Gene3D" id="1.25.40.390">
    <property type="match status" value="1"/>
</dbReference>
<feature type="domain" description="SusD-like N-terminal" evidence="7">
    <location>
        <begin position="26"/>
        <end position="234"/>
    </location>
</feature>
<keyword evidence="3" id="KW-0732">Signal</keyword>
<accession>A0A173MKA9</accession>
<dbReference type="Pfam" id="PF14322">
    <property type="entry name" value="SusD-like_3"/>
    <property type="match status" value="1"/>
</dbReference>
<comment type="similarity">
    <text evidence="2">Belongs to the SusD family.</text>
</comment>
<evidence type="ECO:0000256" key="2">
    <source>
        <dbReference type="ARBA" id="ARBA00006275"/>
    </source>
</evidence>
<evidence type="ECO:0000256" key="3">
    <source>
        <dbReference type="ARBA" id="ARBA00022729"/>
    </source>
</evidence>
<dbReference type="STRING" id="477680.SAMN05421788_103374"/>
<dbReference type="Proteomes" id="UP000186917">
    <property type="component" value="Unassembled WGS sequence"/>
</dbReference>
<dbReference type="InterPro" id="IPR033985">
    <property type="entry name" value="SusD-like_N"/>
</dbReference>
<comment type="subcellular location">
    <subcellularLocation>
        <location evidence="1">Cell outer membrane</location>
    </subcellularLocation>
</comment>
<feature type="domain" description="RagB/SusD" evidence="6">
    <location>
        <begin position="321"/>
        <end position="431"/>
    </location>
</feature>
<dbReference type="Pfam" id="PF07980">
    <property type="entry name" value="SusD_RagB"/>
    <property type="match status" value="1"/>
</dbReference>
<dbReference type="OrthoDB" id="621570at2"/>
<dbReference type="AlphaFoldDB" id="A0A173MKA9"/>
<evidence type="ECO:0000256" key="4">
    <source>
        <dbReference type="ARBA" id="ARBA00023136"/>
    </source>
</evidence>
<protein>
    <submittedName>
        <fullName evidence="8">RagB/SusD domain-containing protein</fullName>
    </submittedName>
</protein>
<evidence type="ECO:0000313" key="9">
    <source>
        <dbReference type="Proteomes" id="UP000186917"/>
    </source>
</evidence>
<dbReference type="CDD" id="cd08977">
    <property type="entry name" value="SusD"/>
    <property type="match status" value="1"/>
</dbReference>
<sequence>MLKRAIYISLLAAGSITSSCTKILEQDPQNYLDASTAFTTESAVRAGLVGVYDEFQSTYYTGVALMILPELEGGNLTETGSYTDYQEIANVTISTNNTSTTNAWNYIYAGINRANNVISATNSITDASFTADEKKAVIAEASFLRAYMYFDLLRCYGGDTISYASASGAGVPIRLTPTTESSQAVAIARSNAGEVYTQVLKDLDTAIAGLSINLSSAGRADLNAAVALKARVQLYRESFDDAESLATQIINQFSSSTAYGGLAANYASIFSTKNTKPESIWEIQNTATDGTYLGYYYYGRSEVASNSNLAAAHESGDVRLTVNYNNSVSATKYRQLKFTHSDYSDNIPLIRLAEVYLIRAEARARKSTPDLTGALADVNMVRARAGLKASTATTVDGIVDAVLNERRVELAHEGQRFFDLRRLNKAKSALSISQGYRLLWPVPQSEINAGAGVVTQNYGY</sequence>
<dbReference type="RefSeq" id="WP_076379195.1">
    <property type="nucleotide sequence ID" value="NZ_AP017422.1"/>
</dbReference>
<evidence type="ECO:0000313" key="8">
    <source>
        <dbReference type="EMBL" id="SIT08327.1"/>
    </source>
</evidence>
<dbReference type="SUPFAM" id="SSF48452">
    <property type="entry name" value="TPR-like"/>
    <property type="match status" value="1"/>
</dbReference>
<proteinExistence type="inferred from homology"/>
<dbReference type="PROSITE" id="PS51257">
    <property type="entry name" value="PROKAR_LIPOPROTEIN"/>
    <property type="match status" value="1"/>
</dbReference>
<name>A0A173MKA9_9BACT</name>
<reference evidence="9" key="1">
    <citation type="submission" date="2017-01" db="EMBL/GenBank/DDBJ databases">
        <authorList>
            <person name="Varghese N."/>
            <person name="Submissions S."/>
        </authorList>
    </citation>
    <scope>NUCLEOTIDE SEQUENCE [LARGE SCALE GENOMIC DNA]</scope>
    <source>
        <strain evidence="9">DSM 21054</strain>
    </source>
</reference>